<evidence type="ECO:0000313" key="2">
    <source>
        <dbReference type="EMBL" id="SDL14905.1"/>
    </source>
</evidence>
<gene>
    <name evidence="2" type="ORF">SAMN04488242_0449</name>
</gene>
<evidence type="ECO:0000259" key="1">
    <source>
        <dbReference type="PROSITE" id="PS51186"/>
    </source>
</evidence>
<evidence type="ECO:0000313" key="3">
    <source>
        <dbReference type="Proteomes" id="UP000199475"/>
    </source>
</evidence>
<feature type="domain" description="N-acetyltransferase" evidence="1">
    <location>
        <begin position="14"/>
        <end position="181"/>
    </location>
</feature>
<dbReference type="CDD" id="cd04301">
    <property type="entry name" value="NAT_SF"/>
    <property type="match status" value="1"/>
</dbReference>
<dbReference type="PROSITE" id="PS51186">
    <property type="entry name" value="GNAT"/>
    <property type="match status" value="1"/>
</dbReference>
<accession>A0A1G9HPY7</accession>
<dbReference type="Pfam" id="PF00583">
    <property type="entry name" value="Acetyltransf_1"/>
    <property type="match status" value="1"/>
</dbReference>
<dbReference type="RefSeq" id="WP_143008179.1">
    <property type="nucleotide sequence ID" value="NZ_FNGP01000001.1"/>
</dbReference>
<dbReference type="AlphaFoldDB" id="A0A1G9HPY7"/>
<dbReference type="SUPFAM" id="SSF55729">
    <property type="entry name" value="Acyl-CoA N-acyltransferases (Nat)"/>
    <property type="match status" value="1"/>
</dbReference>
<proteinExistence type="predicted"/>
<keyword evidence="2" id="KW-0808">Transferase</keyword>
<reference evidence="2 3" key="1">
    <citation type="submission" date="2016-10" db="EMBL/GenBank/DDBJ databases">
        <authorList>
            <person name="de Groot N.N."/>
        </authorList>
    </citation>
    <scope>NUCLEOTIDE SEQUENCE [LARGE SCALE GENOMIC DNA]</scope>
    <source>
        <strain evidence="2 3">CGMCC 1.9159</strain>
    </source>
</reference>
<name>A0A1G9HPY7_9ACTN</name>
<organism evidence="2 3">
    <name type="scientific">Tessaracoccus oleiagri</name>
    <dbReference type="NCBI Taxonomy" id="686624"/>
    <lineage>
        <taxon>Bacteria</taxon>
        <taxon>Bacillati</taxon>
        <taxon>Actinomycetota</taxon>
        <taxon>Actinomycetes</taxon>
        <taxon>Propionibacteriales</taxon>
        <taxon>Propionibacteriaceae</taxon>
        <taxon>Tessaracoccus</taxon>
    </lineage>
</organism>
<dbReference type="Proteomes" id="UP000199475">
    <property type="component" value="Unassembled WGS sequence"/>
</dbReference>
<keyword evidence="3" id="KW-1185">Reference proteome</keyword>
<dbReference type="GO" id="GO:0016747">
    <property type="term" value="F:acyltransferase activity, transferring groups other than amino-acyl groups"/>
    <property type="evidence" value="ECO:0007669"/>
    <property type="project" value="InterPro"/>
</dbReference>
<dbReference type="EMBL" id="FNGP01000001">
    <property type="protein sequence ID" value="SDL14905.1"/>
    <property type="molecule type" value="Genomic_DNA"/>
</dbReference>
<dbReference type="OrthoDB" id="4119890at2"/>
<protein>
    <submittedName>
        <fullName evidence="2">Acetyltransferase (GNAT) family protein</fullName>
    </submittedName>
</protein>
<sequence>MQILRYEGIPLEHPDFWVYELDAALWRGVVEGLYGDDDMASLPVARWAEAQAPMYSRVLHLVAVDGDRRLGVCAIELPQRDNRHIAYLSVIVDPAYRRRGVGSALLDAAIQFCRGDERTTFQGWTWEPLQPAGPRRLRGTHGDGELDADRDSVAFATRHGFKLMQVDTMSRLVLPEQPELEAQARAAREATSPDYRIVQWMGFPPEWADDLAVLGRAMGADVPTGGADLEEESMDEERLRLLDAARTRVGIERLTTAALHVPSGRLVAKSSIVRFAAGDEVADQWDTIVLREHRGLGLGWFVKTHNHAALRSRWPEVRRLITGNASENQWMLAINRRLGYEPFAASGWFQRKG</sequence>
<dbReference type="InterPro" id="IPR016181">
    <property type="entry name" value="Acyl_CoA_acyltransferase"/>
</dbReference>
<dbReference type="Gene3D" id="3.40.630.30">
    <property type="match status" value="1"/>
</dbReference>
<dbReference type="STRING" id="686624.SAMN04488242_0449"/>
<dbReference type="InterPro" id="IPR000182">
    <property type="entry name" value="GNAT_dom"/>
</dbReference>